<gene>
    <name evidence="3" type="ORF">CAGGBEG34_80006</name>
</gene>
<comment type="caution">
    <text evidence="3">The sequence shown here is derived from an EMBL/GenBank/DDBJ whole genome shotgun (WGS) entry which is preliminary data.</text>
</comment>
<protein>
    <submittedName>
        <fullName evidence="3">Uncharacterized protein</fullName>
    </submittedName>
</protein>
<dbReference type="Gene3D" id="1.25.40.10">
    <property type="entry name" value="Tetratricopeptide repeat domain"/>
    <property type="match status" value="1"/>
</dbReference>
<dbReference type="eggNOG" id="ENOG502ZTG2">
    <property type="taxonomic scope" value="Bacteria"/>
</dbReference>
<evidence type="ECO:0000256" key="1">
    <source>
        <dbReference type="PROSITE-ProRule" id="PRU00339"/>
    </source>
</evidence>
<evidence type="ECO:0000256" key="2">
    <source>
        <dbReference type="SAM" id="SignalP"/>
    </source>
</evidence>
<evidence type="ECO:0000313" key="4">
    <source>
        <dbReference type="Proteomes" id="UP000054051"/>
    </source>
</evidence>
<feature type="signal peptide" evidence="2">
    <location>
        <begin position="1"/>
        <end position="22"/>
    </location>
</feature>
<organism evidence="3 4">
    <name type="scientific">Candidatus Glomeribacter gigasporarum BEG34</name>
    <dbReference type="NCBI Taxonomy" id="1070319"/>
    <lineage>
        <taxon>Bacteria</taxon>
        <taxon>Pseudomonadati</taxon>
        <taxon>Pseudomonadota</taxon>
        <taxon>Betaproteobacteria</taxon>
        <taxon>Burkholderiales</taxon>
        <taxon>Burkholderiaceae</taxon>
        <taxon>Candidatus Glomeribacter</taxon>
    </lineage>
</organism>
<proteinExistence type="predicted"/>
<keyword evidence="4" id="KW-1185">Reference proteome</keyword>
<dbReference type="InterPro" id="IPR019734">
    <property type="entry name" value="TPR_rpt"/>
</dbReference>
<dbReference type="SUPFAM" id="SSF48452">
    <property type="entry name" value="TPR-like"/>
    <property type="match status" value="1"/>
</dbReference>
<dbReference type="Pfam" id="PF13181">
    <property type="entry name" value="TPR_8"/>
    <property type="match status" value="1"/>
</dbReference>
<keyword evidence="2" id="KW-0732">Signal</keyword>
<reference evidence="3 4" key="1">
    <citation type="submission" date="2011-08" db="EMBL/GenBank/DDBJ databases">
        <title>The genome of the obligate endobacterium of an arbuscular mycorrhizal fungus reveals an interphylum network of nutritional interactions.</title>
        <authorList>
            <person name="Ghignone S."/>
            <person name="Salvioli A."/>
            <person name="Anca I."/>
            <person name="Lumini E."/>
            <person name="Ortu G."/>
            <person name="Petiti L."/>
            <person name="Cruveiller S."/>
            <person name="Bianciotto V."/>
            <person name="Piffanelli P."/>
            <person name="Lanfranco L."/>
            <person name="Bonfante P."/>
        </authorList>
    </citation>
    <scope>NUCLEOTIDE SEQUENCE [LARGE SCALE GENOMIC DNA]</scope>
    <source>
        <strain evidence="3 4">BEG34</strain>
    </source>
</reference>
<dbReference type="OrthoDB" id="129043at2"/>
<feature type="repeat" description="TPR" evidence="1">
    <location>
        <begin position="42"/>
        <end position="75"/>
    </location>
</feature>
<feature type="chain" id="PRO_5003431696" evidence="2">
    <location>
        <begin position="23"/>
        <end position="158"/>
    </location>
</feature>
<name>G2JC35_9BURK</name>
<dbReference type="PROSITE" id="PS50005">
    <property type="entry name" value="TPR"/>
    <property type="match status" value="1"/>
</dbReference>
<dbReference type="PROSITE" id="PS51257">
    <property type="entry name" value="PROKAR_LIPOPROTEIN"/>
    <property type="match status" value="1"/>
</dbReference>
<dbReference type="InterPro" id="IPR011990">
    <property type="entry name" value="TPR-like_helical_dom_sf"/>
</dbReference>
<evidence type="ECO:0000313" key="3">
    <source>
        <dbReference type="EMBL" id="CCD30342.1"/>
    </source>
</evidence>
<sequence>MMRGLAIAFTALMLCALSSACANQNPLISESSGAQNRVRQQADVHAALALAYLNQRQTEAARAEARRALALAPGHRDALHTLALTALAQGDAGAARRHFEQAFNAEGGADDVTLRLNYARFLCEHHEVPAGRALLEYAPRPSPEHAQRIQSLLDVCKA</sequence>
<accession>G2JC35</accession>
<dbReference type="EMBL" id="CAFB01000113">
    <property type="protein sequence ID" value="CCD30342.1"/>
    <property type="molecule type" value="Genomic_DNA"/>
</dbReference>
<dbReference type="Pfam" id="PF14559">
    <property type="entry name" value="TPR_19"/>
    <property type="match status" value="1"/>
</dbReference>
<dbReference type="Proteomes" id="UP000054051">
    <property type="component" value="Unassembled WGS sequence"/>
</dbReference>
<keyword evidence="1" id="KW-0802">TPR repeat</keyword>
<dbReference type="AlphaFoldDB" id="G2JC35"/>
<dbReference type="RefSeq" id="WP_006683366.1">
    <property type="nucleotide sequence ID" value="NZ_CAFB01000113.1"/>
</dbReference>